<protein>
    <recommendedName>
        <fullName evidence="2">Endonuclease NucS C-terminal domain-containing protein</fullName>
    </recommendedName>
</protein>
<dbReference type="Gene3D" id="3.40.1350.10">
    <property type="match status" value="1"/>
</dbReference>
<organism evidence="3 4">
    <name type="scientific">Salimicrobium flavidum</name>
    <dbReference type="NCBI Taxonomy" id="570947"/>
    <lineage>
        <taxon>Bacteria</taxon>
        <taxon>Bacillati</taxon>
        <taxon>Bacillota</taxon>
        <taxon>Bacilli</taxon>
        <taxon>Bacillales</taxon>
        <taxon>Bacillaceae</taxon>
        <taxon>Salimicrobium</taxon>
    </lineage>
</organism>
<proteinExistence type="predicted"/>
<sequence>MNYLIGYKDPEKNGGHEDPVLREFTYGHRKKLKQVKPGDYLFFHTMIYNKRYITAYYYVQEVTLVKDAVKDALITQKFTNHHLYDAFSEEEERIAFGNPIRSRVLEKPLEVTKELLESLENKCNINEQMTLQAAMSASLRIWKTLGKEDITLLLERIEEEEREGTLGRKLRTEEVVQVLERDIEEYISEHPEELEQGMKVLRRQYIFRNQRRLDLLMKDKDGELVVVEVKKGRIGRDAKQQIHHYMKQVKKEWDVAHVRGIIICAGVLPYFEEELVKAQKDGVFVKRYGWRMDFE</sequence>
<dbReference type="Pfam" id="PF01939">
    <property type="entry name" value="NucS_C"/>
    <property type="match status" value="1"/>
</dbReference>
<dbReference type="GO" id="GO:0003677">
    <property type="term" value="F:DNA binding"/>
    <property type="evidence" value="ECO:0007669"/>
    <property type="project" value="UniProtKB-KW"/>
</dbReference>
<dbReference type="InterPro" id="IPR002793">
    <property type="entry name" value="Endonuclease_NucS"/>
</dbReference>
<dbReference type="Proteomes" id="UP000187608">
    <property type="component" value="Unassembled WGS sequence"/>
</dbReference>
<accession>A0A1N7KTG2</accession>
<dbReference type="InterPro" id="IPR048301">
    <property type="entry name" value="NucS_C"/>
</dbReference>
<evidence type="ECO:0000256" key="1">
    <source>
        <dbReference type="ARBA" id="ARBA00023125"/>
    </source>
</evidence>
<keyword evidence="4" id="KW-1185">Reference proteome</keyword>
<dbReference type="STRING" id="570947.SAMN05421687_1185"/>
<evidence type="ECO:0000313" key="3">
    <source>
        <dbReference type="EMBL" id="SIS64837.1"/>
    </source>
</evidence>
<keyword evidence="1" id="KW-0238">DNA-binding</keyword>
<dbReference type="OrthoDB" id="2831590at2"/>
<evidence type="ECO:0000313" key="4">
    <source>
        <dbReference type="Proteomes" id="UP000187608"/>
    </source>
</evidence>
<dbReference type="PANTHER" id="PTHR38814:SF1">
    <property type="entry name" value="ENDONUCLEASE NUCS"/>
    <property type="match status" value="1"/>
</dbReference>
<dbReference type="EMBL" id="FTOC01000018">
    <property type="protein sequence ID" value="SIS64837.1"/>
    <property type="molecule type" value="Genomic_DNA"/>
</dbReference>
<reference evidence="4" key="1">
    <citation type="submission" date="2017-01" db="EMBL/GenBank/DDBJ databases">
        <authorList>
            <person name="Varghese N."/>
            <person name="Submissions S."/>
        </authorList>
    </citation>
    <scope>NUCLEOTIDE SEQUENCE [LARGE SCALE GENOMIC DNA]</scope>
    <source>
        <strain evidence="4">DSM 23127</strain>
    </source>
</reference>
<evidence type="ECO:0000259" key="2">
    <source>
        <dbReference type="Pfam" id="PF01939"/>
    </source>
</evidence>
<dbReference type="GO" id="GO:0004519">
    <property type="term" value="F:endonuclease activity"/>
    <property type="evidence" value="ECO:0007669"/>
    <property type="project" value="InterPro"/>
</dbReference>
<dbReference type="InterPro" id="IPR011856">
    <property type="entry name" value="tRNA_endonuc-like_dom_sf"/>
</dbReference>
<dbReference type="RefSeq" id="WP_076560808.1">
    <property type="nucleotide sequence ID" value="NZ_FTOC01000018.1"/>
</dbReference>
<dbReference type="PANTHER" id="PTHR38814">
    <property type="entry name" value="ENDONUCLEASE NUCS"/>
    <property type="match status" value="1"/>
</dbReference>
<dbReference type="CDD" id="cd22341">
    <property type="entry name" value="NucS-like"/>
    <property type="match status" value="1"/>
</dbReference>
<name>A0A1N7KTG2_9BACI</name>
<feature type="domain" description="Endonuclease NucS C-terminal" evidence="2">
    <location>
        <begin position="180"/>
        <end position="267"/>
    </location>
</feature>
<gene>
    <name evidence="3" type="ORF">SAMN05421687_1185</name>
</gene>
<dbReference type="AlphaFoldDB" id="A0A1N7KTG2"/>